<dbReference type="Pfam" id="PF00497">
    <property type="entry name" value="SBP_bac_3"/>
    <property type="match status" value="1"/>
</dbReference>
<evidence type="ECO:0000256" key="3">
    <source>
        <dbReference type="ARBA" id="ARBA00022729"/>
    </source>
</evidence>
<comment type="caution">
    <text evidence="7">The sequence shown here is derived from an EMBL/GenBank/DDBJ whole genome shotgun (WGS) entry which is preliminary data.</text>
</comment>
<evidence type="ECO:0000256" key="2">
    <source>
        <dbReference type="ARBA" id="ARBA00022448"/>
    </source>
</evidence>
<dbReference type="RefSeq" id="WP_189493602.1">
    <property type="nucleotide sequence ID" value="NZ_BMZG01000009.1"/>
</dbReference>
<organism evidence="7 8">
    <name type="scientific">Formosimonas limnophila</name>
    <dbReference type="NCBI Taxonomy" id="1384487"/>
    <lineage>
        <taxon>Bacteria</taxon>
        <taxon>Pseudomonadati</taxon>
        <taxon>Pseudomonadota</taxon>
        <taxon>Betaproteobacteria</taxon>
        <taxon>Burkholderiales</taxon>
        <taxon>Burkholderiaceae</taxon>
        <taxon>Formosimonas</taxon>
    </lineage>
</organism>
<keyword evidence="3 5" id="KW-0732">Signal</keyword>
<reference evidence="7" key="2">
    <citation type="submission" date="2020-09" db="EMBL/GenBank/DDBJ databases">
        <authorList>
            <person name="Sun Q."/>
            <person name="Kim S."/>
        </authorList>
    </citation>
    <scope>NUCLEOTIDE SEQUENCE</scope>
    <source>
        <strain evidence="7">KCTC 32501</strain>
    </source>
</reference>
<evidence type="ECO:0000256" key="5">
    <source>
        <dbReference type="SAM" id="SignalP"/>
    </source>
</evidence>
<accession>A0A8J3G0W2</accession>
<reference evidence="7" key="1">
    <citation type="journal article" date="2014" name="Int. J. Syst. Evol. Microbiol.">
        <title>Complete genome sequence of Corynebacterium casei LMG S-19264T (=DSM 44701T), isolated from a smear-ripened cheese.</title>
        <authorList>
            <consortium name="US DOE Joint Genome Institute (JGI-PGF)"/>
            <person name="Walter F."/>
            <person name="Albersmeier A."/>
            <person name="Kalinowski J."/>
            <person name="Ruckert C."/>
        </authorList>
    </citation>
    <scope>NUCLEOTIDE SEQUENCE</scope>
    <source>
        <strain evidence="7">KCTC 32501</strain>
    </source>
</reference>
<dbReference type="Proteomes" id="UP000614287">
    <property type="component" value="Unassembled WGS sequence"/>
</dbReference>
<keyword evidence="8" id="KW-1185">Reference proteome</keyword>
<dbReference type="PROSITE" id="PS51257">
    <property type="entry name" value="PROKAR_LIPOPROTEIN"/>
    <property type="match status" value="1"/>
</dbReference>
<dbReference type="Gene3D" id="3.40.190.10">
    <property type="entry name" value="Periplasmic binding protein-like II"/>
    <property type="match status" value="2"/>
</dbReference>
<dbReference type="GO" id="GO:0006865">
    <property type="term" value="P:amino acid transport"/>
    <property type="evidence" value="ECO:0007669"/>
    <property type="project" value="TreeGrafter"/>
</dbReference>
<dbReference type="PANTHER" id="PTHR30085:SF2">
    <property type="entry name" value="GLUTAMATE_ASPARTATE IMPORT SOLUTE-BINDING PROTEIN"/>
    <property type="match status" value="1"/>
</dbReference>
<evidence type="ECO:0000259" key="6">
    <source>
        <dbReference type="SMART" id="SM00062"/>
    </source>
</evidence>
<keyword evidence="2" id="KW-0813">Transport</keyword>
<name>A0A8J3G0W2_9BURK</name>
<dbReference type="SMART" id="SM00062">
    <property type="entry name" value="PBPb"/>
    <property type="match status" value="1"/>
</dbReference>
<feature type="chain" id="PRO_5035256526" evidence="5">
    <location>
        <begin position="21"/>
        <end position="319"/>
    </location>
</feature>
<dbReference type="EMBL" id="BMZG01000009">
    <property type="protein sequence ID" value="GHA77190.1"/>
    <property type="molecule type" value="Genomic_DNA"/>
</dbReference>
<dbReference type="PANTHER" id="PTHR30085">
    <property type="entry name" value="AMINO ACID ABC TRANSPORTER PERMEASE"/>
    <property type="match status" value="1"/>
</dbReference>
<sequence length="319" mass="34178">MKQTRLLTALLLTAGTFTLASCGGGGDKPAEPAKTADAAKPAETPPPAIDTIKKIKDTGKVVIGHRESSIPISYLADGKPVGYALDVCSAIVDELKKELKMPELKVEYKPVTSATRIPEIQAGNIDMECGTTTNSKKRQEQVNFSTNYYVTEVRMVVKKGSNVKEIKDLDGKAVVTTTGTTSDKYIKQGEQAAKVNVTNVFGKDHADSFAQVESGAAAAFFMDDNILAGLIATSKTPNDFQIVGPILSTEPYGVMLNKGDAAMKKIADTAVTNFIKSGAAEKSYAKWFQSPIPPKGINMNWKMNETMKKAFSEPSDAGI</sequence>
<dbReference type="InterPro" id="IPR051455">
    <property type="entry name" value="Bact_solute-bind_prot3"/>
</dbReference>
<evidence type="ECO:0000313" key="8">
    <source>
        <dbReference type="Proteomes" id="UP000614287"/>
    </source>
</evidence>
<feature type="domain" description="Solute-binding protein family 3/N-terminal" evidence="6">
    <location>
        <begin position="60"/>
        <end position="291"/>
    </location>
</feature>
<evidence type="ECO:0000256" key="1">
    <source>
        <dbReference type="ARBA" id="ARBA00010333"/>
    </source>
</evidence>
<dbReference type="CDD" id="cd13688">
    <property type="entry name" value="PBP2_GltI_DEBP"/>
    <property type="match status" value="1"/>
</dbReference>
<evidence type="ECO:0000256" key="4">
    <source>
        <dbReference type="SAM" id="MobiDB-lite"/>
    </source>
</evidence>
<dbReference type="InterPro" id="IPR001638">
    <property type="entry name" value="Solute-binding_3/MltF_N"/>
</dbReference>
<dbReference type="GO" id="GO:0005576">
    <property type="term" value="C:extracellular region"/>
    <property type="evidence" value="ECO:0007669"/>
    <property type="project" value="TreeGrafter"/>
</dbReference>
<comment type="similarity">
    <text evidence="1">Belongs to the bacterial solute-binding protein 3 family.</text>
</comment>
<dbReference type="SUPFAM" id="SSF53850">
    <property type="entry name" value="Periplasmic binding protein-like II"/>
    <property type="match status" value="1"/>
</dbReference>
<dbReference type="GO" id="GO:0030288">
    <property type="term" value="C:outer membrane-bounded periplasmic space"/>
    <property type="evidence" value="ECO:0007669"/>
    <property type="project" value="TreeGrafter"/>
</dbReference>
<protein>
    <submittedName>
        <fullName evidence="7">Amino acid ABC transporter substrate-binding protein</fullName>
    </submittedName>
</protein>
<proteinExistence type="inferred from homology"/>
<feature type="signal peptide" evidence="5">
    <location>
        <begin position="1"/>
        <end position="20"/>
    </location>
</feature>
<dbReference type="AlphaFoldDB" id="A0A8J3G0W2"/>
<gene>
    <name evidence="7" type="primary">gltI</name>
    <name evidence="7" type="ORF">GCM10009007_17730</name>
</gene>
<evidence type="ECO:0000313" key="7">
    <source>
        <dbReference type="EMBL" id="GHA77190.1"/>
    </source>
</evidence>
<feature type="region of interest" description="Disordered" evidence="4">
    <location>
        <begin position="23"/>
        <end position="47"/>
    </location>
</feature>